<dbReference type="Proteomes" id="UP000231025">
    <property type="component" value="Unassembled WGS sequence"/>
</dbReference>
<dbReference type="InterPro" id="IPR007197">
    <property type="entry name" value="rSAM"/>
</dbReference>
<evidence type="ECO:0000256" key="3">
    <source>
        <dbReference type="ARBA" id="ARBA00023004"/>
    </source>
</evidence>
<dbReference type="GO" id="GO:0051536">
    <property type="term" value="F:iron-sulfur cluster binding"/>
    <property type="evidence" value="ECO:0007669"/>
    <property type="project" value="UniProtKB-KW"/>
</dbReference>
<keyword evidence="4" id="KW-0411">Iron-sulfur</keyword>
<dbReference type="GO" id="GO:0003824">
    <property type="term" value="F:catalytic activity"/>
    <property type="evidence" value="ECO:0007669"/>
    <property type="project" value="InterPro"/>
</dbReference>
<evidence type="ECO:0000256" key="1">
    <source>
        <dbReference type="ARBA" id="ARBA00022691"/>
    </source>
</evidence>
<dbReference type="CDD" id="cd01335">
    <property type="entry name" value="Radical_SAM"/>
    <property type="match status" value="1"/>
</dbReference>
<gene>
    <name evidence="6" type="ORF">COX47_01395</name>
</gene>
<dbReference type="SFLD" id="SFLDS00029">
    <property type="entry name" value="Radical_SAM"/>
    <property type="match status" value="1"/>
</dbReference>
<evidence type="ECO:0000313" key="7">
    <source>
        <dbReference type="Proteomes" id="UP000231025"/>
    </source>
</evidence>
<dbReference type="Gene3D" id="3.20.20.70">
    <property type="entry name" value="Aldolase class I"/>
    <property type="match status" value="1"/>
</dbReference>
<evidence type="ECO:0000259" key="5">
    <source>
        <dbReference type="PROSITE" id="PS51918"/>
    </source>
</evidence>
<keyword evidence="3" id="KW-0408">Iron</keyword>
<organism evidence="6 7">
    <name type="scientific">Candidatus Roizmanbacteria bacterium CG23_combo_of_CG06-09_8_20_14_all_35_49</name>
    <dbReference type="NCBI Taxonomy" id="1974863"/>
    <lineage>
        <taxon>Bacteria</taxon>
        <taxon>Candidatus Roizmaniibacteriota</taxon>
    </lineage>
</organism>
<dbReference type="EMBL" id="PCRE01000017">
    <property type="protein sequence ID" value="PIP15129.1"/>
    <property type="molecule type" value="Genomic_DNA"/>
</dbReference>
<dbReference type="GO" id="GO:0046872">
    <property type="term" value="F:metal ion binding"/>
    <property type="evidence" value="ECO:0007669"/>
    <property type="project" value="UniProtKB-KW"/>
</dbReference>
<dbReference type="InterPro" id="IPR058240">
    <property type="entry name" value="rSAM_sf"/>
</dbReference>
<dbReference type="InterPro" id="IPR050377">
    <property type="entry name" value="Radical_SAM_PqqE_MftC-like"/>
</dbReference>
<accession>A0A2G9Y793</accession>
<dbReference type="AlphaFoldDB" id="A0A2G9Y793"/>
<keyword evidence="1" id="KW-0949">S-adenosyl-L-methionine</keyword>
<evidence type="ECO:0000256" key="2">
    <source>
        <dbReference type="ARBA" id="ARBA00022723"/>
    </source>
</evidence>
<comment type="caution">
    <text evidence="6">The sequence shown here is derived from an EMBL/GenBank/DDBJ whole genome shotgun (WGS) entry which is preliminary data.</text>
</comment>
<proteinExistence type="predicted"/>
<keyword evidence="2" id="KW-0479">Metal-binding</keyword>
<dbReference type="PANTHER" id="PTHR11228">
    <property type="entry name" value="RADICAL SAM DOMAIN PROTEIN"/>
    <property type="match status" value="1"/>
</dbReference>
<dbReference type="Pfam" id="PF04055">
    <property type="entry name" value="Radical_SAM"/>
    <property type="match status" value="1"/>
</dbReference>
<dbReference type="SUPFAM" id="SSF102114">
    <property type="entry name" value="Radical SAM enzymes"/>
    <property type="match status" value="1"/>
</dbReference>
<name>A0A2G9Y793_9BACT</name>
<evidence type="ECO:0000256" key="4">
    <source>
        <dbReference type="ARBA" id="ARBA00023014"/>
    </source>
</evidence>
<protein>
    <recommendedName>
        <fullName evidence="5">Radical SAM core domain-containing protein</fullName>
    </recommendedName>
</protein>
<dbReference type="InterPro" id="IPR013785">
    <property type="entry name" value="Aldolase_TIM"/>
</dbReference>
<sequence length="311" mass="36179">MNRKKIILFNITSRCNESCSFCLKSSFLKKGLSDLDLQEIKGNYFFLKKSNHISHVVLTGGEPTLHSNFLKILDFFESQNVDISLVTNLLRISQSNYFFSKIKPYFSKDKNNRIIASVNHLPSFSQKEKQRALGFIKILQNQLNFGLTILIYKENIDTLGELSLWLRDNIERYYRGIFEIELRFLYFSETPKDILIDSLPKEKQVAPTVSDFLAPWSNTDLPVNIMPSRFPLCYINNFNKIDLGVIKLRGNRCYLLVDKEFQREKVQLIDVRGQGVDQCNNCLLRNICMAGDYLKYQGKGWQPSIKPFKKL</sequence>
<reference evidence="6 7" key="1">
    <citation type="submission" date="2017-09" db="EMBL/GenBank/DDBJ databases">
        <title>Depth-based differentiation of microbial function through sediment-hosted aquifers and enrichment of novel symbionts in the deep terrestrial subsurface.</title>
        <authorList>
            <person name="Probst A.J."/>
            <person name="Ladd B."/>
            <person name="Jarett J.K."/>
            <person name="Geller-Mcgrath D.E."/>
            <person name="Sieber C.M."/>
            <person name="Emerson J.B."/>
            <person name="Anantharaman K."/>
            <person name="Thomas B.C."/>
            <person name="Malmstrom R."/>
            <person name="Stieglmeier M."/>
            <person name="Klingl A."/>
            <person name="Woyke T."/>
            <person name="Ryan C.M."/>
            <person name="Banfield J.F."/>
        </authorList>
    </citation>
    <scope>NUCLEOTIDE SEQUENCE [LARGE SCALE GENOMIC DNA]</scope>
    <source>
        <strain evidence="6">CG23_combo_of_CG06-09_8_20_14_all_35_49</strain>
    </source>
</reference>
<dbReference type="PROSITE" id="PS51918">
    <property type="entry name" value="RADICAL_SAM"/>
    <property type="match status" value="1"/>
</dbReference>
<dbReference type="PANTHER" id="PTHR11228:SF7">
    <property type="entry name" value="PQQA PEPTIDE CYCLASE"/>
    <property type="match status" value="1"/>
</dbReference>
<evidence type="ECO:0000313" key="6">
    <source>
        <dbReference type="EMBL" id="PIP15129.1"/>
    </source>
</evidence>
<feature type="domain" description="Radical SAM core" evidence="5">
    <location>
        <begin position="1"/>
        <end position="232"/>
    </location>
</feature>